<dbReference type="Pfam" id="PF07679">
    <property type="entry name" value="I-set"/>
    <property type="match status" value="2"/>
</dbReference>
<dbReference type="PRINTS" id="PR00014">
    <property type="entry name" value="FNTYPEIII"/>
</dbReference>
<dbReference type="InterPro" id="IPR013783">
    <property type="entry name" value="Ig-like_fold"/>
</dbReference>
<evidence type="ECO:0000313" key="6">
    <source>
        <dbReference type="EMBL" id="KAK7020187.1"/>
    </source>
</evidence>
<dbReference type="GO" id="GO:0030154">
    <property type="term" value="P:cell differentiation"/>
    <property type="evidence" value="ECO:0007669"/>
    <property type="project" value="UniProtKB-ARBA"/>
</dbReference>
<dbReference type="CDD" id="cd00063">
    <property type="entry name" value="FN3"/>
    <property type="match status" value="2"/>
</dbReference>
<comment type="caution">
    <text evidence="6">The sequence shown here is derived from an EMBL/GenBank/DDBJ whole genome shotgun (WGS) entry which is preliminary data.</text>
</comment>
<keyword evidence="1" id="KW-0677">Repeat</keyword>
<dbReference type="PROSITE" id="PS50835">
    <property type="entry name" value="IG_LIKE"/>
    <property type="match status" value="1"/>
</dbReference>
<dbReference type="PANTHER" id="PTHR14340">
    <property type="entry name" value="MICROFIBRIL-ASSOCIATED GLYCOPROTEIN 3"/>
    <property type="match status" value="1"/>
</dbReference>
<feature type="compositionally biased region" description="Basic and acidic residues" evidence="3">
    <location>
        <begin position="696"/>
        <end position="706"/>
    </location>
</feature>
<dbReference type="AlphaFoldDB" id="A0AAN8WA67"/>
<dbReference type="Pfam" id="PF00041">
    <property type="entry name" value="fn3"/>
    <property type="match status" value="2"/>
</dbReference>
<dbReference type="PROSITE" id="PS50853">
    <property type="entry name" value="FN3"/>
    <property type="match status" value="2"/>
</dbReference>
<feature type="non-terminal residue" evidence="6">
    <location>
        <position position="812"/>
    </location>
</feature>
<evidence type="ECO:0000313" key="7">
    <source>
        <dbReference type="Proteomes" id="UP001381693"/>
    </source>
</evidence>
<evidence type="ECO:0000256" key="1">
    <source>
        <dbReference type="ARBA" id="ARBA00022737"/>
    </source>
</evidence>
<dbReference type="PANTHER" id="PTHR14340:SF13">
    <property type="entry name" value="TITIN"/>
    <property type="match status" value="1"/>
</dbReference>
<proteinExistence type="predicted"/>
<dbReference type="InterPro" id="IPR003599">
    <property type="entry name" value="Ig_sub"/>
</dbReference>
<dbReference type="InterPro" id="IPR007110">
    <property type="entry name" value="Ig-like_dom"/>
</dbReference>
<evidence type="ECO:0000256" key="2">
    <source>
        <dbReference type="ARBA" id="ARBA00023319"/>
    </source>
</evidence>
<dbReference type="EMBL" id="JAXCGZ010022962">
    <property type="protein sequence ID" value="KAK7020187.1"/>
    <property type="molecule type" value="Genomic_DNA"/>
</dbReference>
<dbReference type="Proteomes" id="UP001381693">
    <property type="component" value="Unassembled WGS sequence"/>
</dbReference>
<feature type="compositionally biased region" description="Polar residues" evidence="3">
    <location>
        <begin position="745"/>
        <end position="758"/>
    </location>
</feature>
<dbReference type="Gene3D" id="2.60.40.10">
    <property type="entry name" value="Immunoglobulins"/>
    <property type="match status" value="4"/>
</dbReference>
<feature type="domain" description="Ig-like" evidence="4">
    <location>
        <begin position="146"/>
        <end position="234"/>
    </location>
</feature>
<keyword evidence="2" id="KW-0393">Immunoglobulin domain</keyword>
<gene>
    <name evidence="6" type="ORF">SK128_012536</name>
</gene>
<protein>
    <recommendedName>
        <fullName evidence="8">Titin</fullName>
    </recommendedName>
</protein>
<dbReference type="InterPro" id="IPR036179">
    <property type="entry name" value="Ig-like_dom_sf"/>
</dbReference>
<evidence type="ECO:0000256" key="3">
    <source>
        <dbReference type="SAM" id="MobiDB-lite"/>
    </source>
</evidence>
<dbReference type="InterPro" id="IPR013098">
    <property type="entry name" value="Ig_I-set"/>
</dbReference>
<dbReference type="FunFam" id="2.60.40.10:FF:000127">
    <property type="entry name" value="titin isoform X1"/>
    <property type="match status" value="1"/>
</dbReference>
<feature type="region of interest" description="Disordered" evidence="3">
    <location>
        <begin position="494"/>
        <end position="611"/>
    </location>
</feature>
<feature type="compositionally biased region" description="Polar residues" evidence="3">
    <location>
        <begin position="771"/>
        <end position="782"/>
    </location>
</feature>
<reference evidence="6 7" key="1">
    <citation type="submission" date="2023-11" db="EMBL/GenBank/DDBJ databases">
        <title>Halocaridina rubra genome assembly.</title>
        <authorList>
            <person name="Smith C."/>
        </authorList>
    </citation>
    <scope>NUCLEOTIDE SEQUENCE [LARGE SCALE GENOMIC DNA]</scope>
    <source>
        <strain evidence="6">EP-1</strain>
        <tissue evidence="6">Whole</tissue>
    </source>
</reference>
<dbReference type="SMART" id="SM00060">
    <property type="entry name" value="FN3"/>
    <property type="match status" value="2"/>
</dbReference>
<dbReference type="InterPro" id="IPR003961">
    <property type="entry name" value="FN3_dom"/>
</dbReference>
<dbReference type="SUPFAM" id="SSF48726">
    <property type="entry name" value="Immunoglobulin"/>
    <property type="match status" value="2"/>
</dbReference>
<dbReference type="InterPro" id="IPR036116">
    <property type="entry name" value="FN3_sf"/>
</dbReference>
<evidence type="ECO:0008006" key="8">
    <source>
        <dbReference type="Google" id="ProtNLM"/>
    </source>
</evidence>
<dbReference type="SUPFAM" id="SSF49265">
    <property type="entry name" value="Fibronectin type III"/>
    <property type="match status" value="2"/>
</dbReference>
<evidence type="ECO:0000259" key="5">
    <source>
        <dbReference type="PROSITE" id="PS50853"/>
    </source>
</evidence>
<organism evidence="6 7">
    <name type="scientific">Halocaridina rubra</name>
    <name type="common">Hawaiian red shrimp</name>
    <dbReference type="NCBI Taxonomy" id="373956"/>
    <lineage>
        <taxon>Eukaryota</taxon>
        <taxon>Metazoa</taxon>
        <taxon>Ecdysozoa</taxon>
        <taxon>Arthropoda</taxon>
        <taxon>Crustacea</taxon>
        <taxon>Multicrustacea</taxon>
        <taxon>Malacostraca</taxon>
        <taxon>Eumalacostraca</taxon>
        <taxon>Eucarida</taxon>
        <taxon>Decapoda</taxon>
        <taxon>Pleocyemata</taxon>
        <taxon>Caridea</taxon>
        <taxon>Atyoidea</taxon>
        <taxon>Atyidae</taxon>
        <taxon>Halocaridina</taxon>
    </lineage>
</organism>
<dbReference type="FunFam" id="2.60.40.10:FF:000031">
    <property type="entry name" value="Myosin-binding protein C, slow type"/>
    <property type="match status" value="1"/>
</dbReference>
<dbReference type="SMART" id="SM00409">
    <property type="entry name" value="IG"/>
    <property type="match status" value="2"/>
</dbReference>
<evidence type="ECO:0000259" key="4">
    <source>
        <dbReference type="PROSITE" id="PS50835"/>
    </source>
</evidence>
<dbReference type="FunFam" id="2.60.40.10:FF:000612">
    <property type="entry name" value="palladin isoform X1"/>
    <property type="match status" value="1"/>
</dbReference>
<sequence length="812" mass="88235">MGEGRCFVRLTILTLDTRRATKPSQIINRPSPPSKPVAVDREGSALSRLAYIKVENDALLLHWETPETDGGTPISGYILEKSEGDGDLWVRVNLVPIKDTEYAVANLIGGREYRFRVSAENAVGMSDPSAPSEVVSISTDQEATEPHFLKELRDVTAVEGHRVEFVVDIIGTPPPDITWYKDGFEIYDTKRFEFIADGDRYLLVLKEAKITDAGDIRVRATNRVGVAASQAVLHIQAPPRISLPPQYEQGLIFDTDELIRLRVPYTGRPQPMATWAHNGKQIELDDRHTMDVSEKYATLKIAGACRLDKGMYALNLVNPQGIDNVSFFVTVTDRPDPPSIPVVTDISGQSVTLRWDPPQDDGGCRISNYIVEYFRVGWDVWLKGASSRITWTQLNDLIVGSEYRFRVKAENAYGVSEAGEECEPVLIDDTKSPSGSFEYETYKSTTAVGSSLPKDTSTLLKEESSSFEYGSSEIGSSEGGVDSAERMRLHGLGASDEVESSLGGSSGREPSLDLGSSSDKPPSFDYGVSLERGASYELDSSLDRGPSFDIGSSMERGSSFEGGETPGRYKSLFVSSSAEQDESETPLEATKSRVARGSYEMGDSEDIGSMERGEVYQEDFQLGARDSLEFGGSAGEPIKLGVSEGESLDIGGSMESEEPPLPPPRLPRRGGRSPALPPTVGSGWSPTPTRRKRRSKAEVFSDDRSTPMDYEESQEGIPATPPPRHRRRQGSGASQDSLETPMEVGTSSQWTTETTAPSTADDESVLAAPDSTPSPTVDDTSLTARMEAVTVASGGEAVLVVSLENIQVAKIT</sequence>
<accession>A0AAN8WA67</accession>
<feature type="domain" description="Fibronectin type-III" evidence="5">
    <location>
        <begin position="45"/>
        <end position="142"/>
    </location>
</feature>
<feature type="domain" description="Fibronectin type-III" evidence="5">
    <location>
        <begin position="337"/>
        <end position="433"/>
    </location>
</feature>
<name>A0AAN8WA67_HALRR</name>
<dbReference type="GO" id="GO:0009653">
    <property type="term" value="P:anatomical structure morphogenesis"/>
    <property type="evidence" value="ECO:0007669"/>
    <property type="project" value="UniProtKB-ARBA"/>
</dbReference>
<feature type="region of interest" description="Disordered" evidence="3">
    <location>
        <begin position="627"/>
        <end position="782"/>
    </location>
</feature>
<keyword evidence="7" id="KW-1185">Reference proteome</keyword>